<dbReference type="OrthoDB" id="9992527at2759"/>
<dbReference type="Gene3D" id="3.90.180.10">
    <property type="entry name" value="Medium-chain alcohol dehydrogenases, catalytic domain"/>
    <property type="match status" value="1"/>
</dbReference>
<dbReference type="Proteomes" id="UP000001307">
    <property type="component" value="Unassembled WGS sequence"/>
</dbReference>
<sequence>MSLPRVTRQWLVQKLSQNFRESVALQEVPLAEPTGREMIIKNHAVGINASDVNFTSGAYMPGVKPPFPCGFEAVGTVVAAGPKAMAKEGDHVCYMEYGAFSDYQTTSKVFPVPSADPKYIPLLVSGLTAAISLNENGVDVFKKDASKKPPRVGLVTAAAGGTGQFATQLLAHSGCSKVIATCSSQEKADFLKSIGATHVINLSEEKLGVALPELAPSGVNVAYESVGGKVLDSVVDNLATAGKCVQIGFISSYLEKGGMAGGVSPQASVIPVKLLTKSASMNGFFLMHYPHLMSDAYQNLVQLLDSGAISSKVDFGPNLQGIEAIPDGVDYLFSKKSIGKICVKLD</sequence>
<dbReference type="Pfam" id="PF08240">
    <property type="entry name" value="ADH_N"/>
    <property type="match status" value="1"/>
</dbReference>
<dbReference type="InterPro" id="IPR020843">
    <property type="entry name" value="ER"/>
</dbReference>
<dbReference type="InterPro" id="IPR013154">
    <property type="entry name" value="ADH-like_N"/>
</dbReference>
<dbReference type="GO" id="GO:0016491">
    <property type="term" value="F:oxidoreductase activity"/>
    <property type="evidence" value="ECO:0007669"/>
    <property type="project" value="InterPro"/>
</dbReference>
<dbReference type="InParanoid" id="E4XWN4"/>
<dbReference type="InterPro" id="IPR013149">
    <property type="entry name" value="ADH-like_C"/>
</dbReference>
<dbReference type="SMART" id="SM00829">
    <property type="entry name" value="PKS_ER"/>
    <property type="match status" value="1"/>
</dbReference>
<dbReference type="AlphaFoldDB" id="E4XWN4"/>
<feature type="domain" description="Enoyl reductase (ER)" evidence="1">
    <location>
        <begin position="18"/>
        <end position="343"/>
    </location>
</feature>
<dbReference type="Gene3D" id="3.40.50.720">
    <property type="entry name" value="NAD(P)-binding Rossmann-like Domain"/>
    <property type="match status" value="1"/>
</dbReference>
<dbReference type="InterPro" id="IPR036291">
    <property type="entry name" value="NAD(P)-bd_dom_sf"/>
</dbReference>
<accession>E4XWN4</accession>
<dbReference type="InterPro" id="IPR051397">
    <property type="entry name" value="Zn-ADH-like_protein"/>
</dbReference>
<dbReference type="GO" id="GO:0005739">
    <property type="term" value="C:mitochondrion"/>
    <property type="evidence" value="ECO:0007669"/>
    <property type="project" value="TreeGrafter"/>
</dbReference>
<gene>
    <name evidence="2" type="ORF">GSOID_T00007057001</name>
</gene>
<dbReference type="PANTHER" id="PTHR43677">
    <property type="entry name" value="SHORT-CHAIN DEHYDROGENASE/REDUCTASE"/>
    <property type="match status" value="1"/>
</dbReference>
<dbReference type="SUPFAM" id="SSF51735">
    <property type="entry name" value="NAD(P)-binding Rossmann-fold domains"/>
    <property type="match status" value="1"/>
</dbReference>
<dbReference type="InterPro" id="IPR011032">
    <property type="entry name" value="GroES-like_sf"/>
</dbReference>
<protein>
    <recommendedName>
        <fullName evidence="1">Enoyl reductase (ER) domain-containing protein</fullName>
    </recommendedName>
</protein>
<organism evidence="2">
    <name type="scientific">Oikopleura dioica</name>
    <name type="common">Tunicate</name>
    <dbReference type="NCBI Taxonomy" id="34765"/>
    <lineage>
        <taxon>Eukaryota</taxon>
        <taxon>Metazoa</taxon>
        <taxon>Chordata</taxon>
        <taxon>Tunicata</taxon>
        <taxon>Appendicularia</taxon>
        <taxon>Copelata</taxon>
        <taxon>Oikopleuridae</taxon>
        <taxon>Oikopleura</taxon>
    </lineage>
</organism>
<dbReference type="PANTHER" id="PTHR43677:SF3">
    <property type="entry name" value="PROSTAGLANDIN REDUCTASE 3"/>
    <property type="match status" value="1"/>
</dbReference>
<evidence type="ECO:0000313" key="3">
    <source>
        <dbReference type="Proteomes" id="UP000001307"/>
    </source>
</evidence>
<dbReference type="Pfam" id="PF00107">
    <property type="entry name" value="ADH_zinc_N"/>
    <property type="match status" value="1"/>
</dbReference>
<dbReference type="SUPFAM" id="SSF50129">
    <property type="entry name" value="GroES-like"/>
    <property type="match status" value="1"/>
</dbReference>
<evidence type="ECO:0000259" key="1">
    <source>
        <dbReference type="SMART" id="SM00829"/>
    </source>
</evidence>
<dbReference type="FunCoup" id="E4XWN4">
    <property type="interactions" value="180"/>
</dbReference>
<proteinExistence type="predicted"/>
<evidence type="ECO:0000313" key="2">
    <source>
        <dbReference type="EMBL" id="CBY14089.1"/>
    </source>
</evidence>
<reference evidence="2" key="1">
    <citation type="journal article" date="2010" name="Science">
        <title>Plasticity of animal genome architecture unmasked by rapid evolution of a pelagic tunicate.</title>
        <authorList>
            <person name="Denoeud F."/>
            <person name="Henriet S."/>
            <person name="Mungpakdee S."/>
            <person name="Aury J.M."/>
            <person name="Da Silva C."/>
            <person name="Brinkmann H."/>
            <person name="Mikhaleva J."/>
            <person name="Olsen L.C."/>
            <person name="Jubin C."/>
            <person name="Canestro C."/>
            <person name="Bouquet J.M."/>
            <person name="Danks G."/>
            <person name="Poulain J."/>
            <person name="Campsteijn C."/>
            <person name="Adamski M."/>
            <person name="Cross I."/>
            <person name="Yadetie F."/>
            <person name="Muffato M."/>
            <person name="Louis A."/>
            <person name="Butcher S."/>
            <person name="Tsagkogeorga G."/>
            <person name="Konrad A."/>
            <person name="Singh S."/>
            <person name="Jensen M.F."/>
            <person name="Cong E.H."/>
            <person name="Eikeseth-Otteraa H."/>
            <person name="Noel B."/>
            <person name="Anthouard V."/>
            <person name="Porcel B.M."/>
            <person name="Kachouri-Lafond R."/>
            <person name="Nishino A."/>
            <person name="Ugolini M."/>
            <person name="Chourrout P."/>
            <person name="Nishida H."/>
            <person name="Aasland R."/>
            <person name="Huzurbazar S."/>
            <person name="Westhof E."/>
            <person name="Delsuc F."/>
            <person name="Lehrach H."/>
            <person name="Reinhardt R."/>
            <person name="Weissenbach J."/>
            <person name="Roy S.W."/>
            <person name="Artiguenave F."/>
            <person name="Postlethwait J.H."/>
            <person name="Manak J.R."/>
            <person name="Thompson E.M."/>
            <person name="Jaillon O."/>
            <person name="Du Pasquier L."/>
            <person name="Boudinot P."/>
            <person name="Liberles D.A."/>
            <person name="Volff J.N."/>
            <person name="Philippe H."/>
            <person name="Lenhard B."/>
            <person name="Roest Crollius H."/>
            <person name="Wincker P."/>
            <person name="Chourrout D."/>
        </authorList>
    </citation>
    <scope>NUCLEOTIDE SEQUENCE [LARGE SCALE GENOMIC DNA]</scope>
</reference>
<dbReference type="EMBL" id="FN653249">
    <property type="protein sequence ID" value="CBY14089.1"/>
    <property type="molecule type" value="Genomic_DNA"/>
</dbReference>
<keyword evidence="3" id="KW-1185">Reference proteome</keyword>
<name>E4XWN4_OIKDI</name>